<proteinExistence type="predicted"/>
<name>M1VXG5_CLAP2</name>
<evidence type="ECO:0000313" key="1">
    <source>
        <dbReference type="EMBL" id="CCE32982.1"/>
    </source>
</evidence>
<dbReference type="AlphaFoldDB" id="M1VXG5"/>
<dbReference type="Proteomes" id="UP000016801">
    <property type="component" value="Unassembled WGS sequence"/>
</dbReference>
<dbReference type="EMBL" id="CAGA01000049">
    <property type="protein sequence ID" value="CCE32982.1"/>
    <property type="molecule type" value="Genomic_DNA"/>
</dbReference>
<accession>M1VXG5</accession>
<comment type="caution">
    <text evidence="1">The sequence shown here is derived from an EMBL/GenBank/DDBJ whole genome shotgun (WGS) entry which is preliminary data.</text>
</comment>
<sequence length="136" mass="15035">MSVGFTSRSYRGLDFVVPPWLFSGPAWECLWGCELGDVCQFIYDPVRVGIYVLCGNDWGVGGIESEPYPGFSIHEPFVHFPPAVSFFYRSGRAAISVYCDELWYMVGRSKVGSAQEVNIHVLFGPCVVDGAVSLPL</sequence>
<dbReference type="HOGENOM" id="CLU_1875226_0_0_1"/>
<reference evidence="1 2" key="1">
    <citation type="journal article" date="2013" name="PLoS Genet.">
        <title>Plant-symbiotic fungi as chemical engineers: Multi-genome analysis of the Clavicipitaceae reveals dynamics of alkaloid loci.</title>
        <authorList>
            <person name="Schardl C.L."/>
            <person name="Young C.A."/>
            <person name="Hesse U."/>
            <person name="Amyotte S.G."/>
            <person name="Andreeva K."/>
            <person name="Calie P.J."/>
            <person name="Fleetwood D.J."/>
            <person name="Haws D.C."/>
            <person name="Moore N."/>
            <person name="Oeser B."/>
            <person name="Panaccione D.G."/>
            <person name="Schweri K.K."/>
            <person name="Voisey C.R."/>
            <person name="Farman M.L."/>
            <person name="Jaromczyk J.W."/>
            <person name="Roe B.A."/>
            <person name="O'Sullivan D.M."/>
            <person name="Scott B."/>
            <person name="Tudzynski P."/>
            <person name="An Z."/>
            <person name="Arnaoudova E.G."/>
            <person name="Bullock C.T."/>
            <person name="Charlton N.D."/>
            <person name="Chen L."/>
            <person name="Cox M."/>
            <person name="Dinkins R.D."/>
            <person name="Florea S."/>
            <person name="Glenn A.E."/>
            <person name="Gordon A."/>
            <person name="Gueldener U."/>
            <person name="Harris D.R."/>
            <person name="Hollin W."/>
            <person name="Jaromczyk J."/>
            <person name="Johnson R.D."/>
            <person name="Khan A.K."/>
            <person name="Leistner E."/>
            <person name="Leuchtmann A."/>
            <person name="Li C."/>
            <person name="Liu J."/>
            <person name="Liu J."/>
            <person name="Liu M."/>
            <person name="Mace W."/>
            <person name="Machado C."/>
            <person name="Nagabhyru P."/>
            <person name="Pan J."/>
            <person name="Schmid J."/>
            <person name="Sugawara K."/>
            <person name="Steiner U."/>
            <person name="Takach J.E."/>
            <person name="Tanaka E."/>
            <person name="Webb J.S."/>
            <person name="Wilson E.V."/>
            <person name="Wiseman J.L."/>
            <person name="Yoshida R."/>
            <person name="Zeng Z."/>
        </authorList>
    </citation>
    <scope>NUCLEOTIDE SEQUENCE [LARGE SCALE GENOMIC DNA]</scope>
    <source>
        <strain evidence="1 2">20.1</strain>
    </source>
</reference>
<dbReference type="VEuPathDB" id="FungiDB:CPUR_06905"/>
<gene>
    <name evidence="1" type="ORF">CPUR_06905</name>
</gene>
<evidence type="ECO:0000313" key="2">
    <source>
        <dbReference type="Proteomes" id="UP000016801"/>
    </source>
</evidence>
<organism evidence="1 2">
    <name type="scientific">Claviceps purpurea (strain 20.1)</name>
    <name type="common">Ergot fungus</name>
    <name type="synonym">Sphacelia segetum</name>
    <dbReference type="NCBI Taxonomy" id="1111077"/>
    <lineage>
        <taxon>Eukaryota</taxon>
        <taxon>Fungi</taxon>
        <taxon>Dikarya</taxon>
        <taxon>Ascomycota</taxon>
        <taxon>Pezizomycotina</taxon>
        <taxon>Sordariomycetes</taxon>
        <taxon>Hypocreomycetidae</taxon>
        <taxon>Hypocreales</taxon>
        <taxon>Clavicipitaceae</taxon>
        <taxon>Claviceps</taxon>
    </lineage>
</organism>
<keyword evidence="2" id="KW-1185">Reference proteome</keyword>
<protein>
    <submittedName>
        <fullName evidence="1">Uncharacterized protein</fullName>
    </submittedName>
</protein>